<evidence type="ECO:0000313" key="3">
    <source>
        <dbReference type="Proteomes" id="UP000294933"/>
    </source>
</evidence>
<dbReference type="VEuPathDB" id="FungiDB:BD410DRAFT_791564"/>
<accession>A0A4Y7PY08</accession>
<protein>
    <submittedName>
        <fullName evidence="2">Uncharacterized protein</fullName>
    </submittedName>
</protein>
<sequence length="80" mass="8860">MHLGSASIIHLMKPDNTNSMQKHPPPPRISRLNCDILAKYYAPTPYYIGDRVPERAGSLLGDNCLPPHPQLSNISPSKRA</sequence>
<dbReference type="EMBL" id="ML170192">
    <property type="protein sequence ID" value="TDL19926.1"/>
    <property type="molecule type" value="Genomic_DNA"/>
</dbReference>
<evidence type="ECO:0000256" key="1">
    <source>
        <dbReference type="SAM" id="MobiDB-lite"/>
    </source>
</evidence>
<dbReference type="AlphaFoldDB" id="A0A4Y7PY08"/>
<gene>
    <name evidence="2" type="ORF">BD410DRAFT_791564</name>
</gene>
<proteinExistence type="predicted"/>
<dbReference type="Proteomes" id="UP000294933">
    <property type="component" value="Unassembled WGS sequence"/>
</dbReference>
<keyword evidence="3" id="KW-1185">Reference proteome</keyword>
<reference evidence="2 3" key="1">
    <citation type="submission" date="2018-06" db="EMBL/GenBank/DDBJ databases">
        <title>A transcriptomic atlas of mushroom development highlights an independent origin of complex multicellularity.</title>
        <authorList>
            <consortium name="DOE Joint Genome Institute"/>
            <person name="Krizsan K."/>
            <person name="Almasi E."/>
            <person name="Merenyi Z."/>
            <person name="Sahu N."/>
            <person name="Viragh M."/>
            <person name="Koszo T."/>
            <person name="Mondo S."/>
            <person name="Kiss B."/>
            <person name="Balint B."/>
            <person name="Kues U."/>
            <person name="Barry K."/>
            <person name="Hegedus J.C."/>
            <person name="Henrissat B."/>
            <person name="Johnson J."/>
            <person name="Lipzen A."/>
            <person name="Ohm R."/>
            <person name="Nagy I."/>
            <person name="Pangilinan J."/>
            <person name="Yan J."/>
            <person name="Xiong Y."/>
            <person name="Grigoriev I.V."/>
            <person name="Hibbett D.S."/>
            <person name="Nagy L.G."/>
        </authorList>
    </citation>
    <scope>NUCLEOTIDE SEQUENCE [LARGE SCALE GENOMIC DNA]</scope>
    <source>
        <strain evidence="2 3">SZMC22713</strain>
    </source>
</reference>
<name>A0A4Y7PY08_9AGAM</name>
<evidence type="ECO:0000313" key="2">
    <source>
        <dbReference type="EMBL" id="TDL19926.1"/>
    </source>
</evidence>
<feature type="region of interest" description="Disordered" evidence="1">
    <location>
        <begin position="58"/>
        <end position="80"/>
    </location>
</feature>
<feature type="compositionally biased region" description="Polar residues" evidence="1">
    <location>
        <begin position="70"/>
        <end position="80"/>
    </location>
</feature>
<organism evidence="2 3">
    <name type="scientific">Rickenella mellea</name>
    <dbReference type="NCBI Taxonomy" id="50990"/>
    <lineage>
        <taxon>Eukaryota</taxon>
        <taxon>Fungi</taxon>
        <taxon>Dikarya</taxon>
        <taxon>Basidiomycota</taxon>
        <taxon>Agaricomycotina</taxon>
        <taxon>Agaricomycetes</taxon>
        <taxon>Hymenochaetales</taxon>
        <taxon>Rickenellaceae</taxon>
        <taxon>Rickenella</taxon>
    </lineage>
</organism>